<evidence type="ECO:0000313" key="1">
    <source>
        <dbReference type="EMBL" id="MBL3655901.1"/>
    </source>
</evidence>
<keyword evidence="2" id="KW-1185">Reference proteome</keyword>
<gene>
    <name evidence="1" type="ORF">JL102_07150</name>
</gene>
<evidence type="ECO:0000313" key="2">
    <source>
        <dbReference type="Proteomes" id="UP000659388"/>
    </source>
</evidence>
<dbReference type="RefSeq" id="WP_202243575.1">
    <property type="nucleotide sequence ID" value="NZ_JAESIY010000003.1"/>
</dbReference>
<comment type="caution">
    <text evidence="1">The sequence shown here is derived from an EMBL/GenBank/DDBJ whole genome shotgun (WGS) entry which is preliminary data.</text>
</comment>
<organism evidence="1 2">
    <name type="scientific">Fulvivirga sediminis</name>
    <dbReference type="NCBI Taxonomy" id="2803949"/>
    <lineage>
        <taxon>Bacteria</taxon>
        <taxon>Pseudomonadati</taxon>
        <taxon>Bacteroidota</taxon>
        <taxon>Cytophagia</taxon>
        <taxon>Cytophagales</taxon>
        <taxon>Fulvivirgaceae</taxon>
        <taxon>Fulvivirga</taxon>
    </lineage>
</organism>
<sequence>MSIFSEIISKFQELMVFKERFIHVVDGRLKAANVLAKLSWVKWQKLLESLLAFRIALARVAKQ</sequence>
<dbReference type="Proteomes" id="UP000659388">
    <property type="component" value="Unassembled WGS sequence"/>
</dbReference>
<proteinExistence type="predicted"/>
<reference evidence="1" key="1">
    <citation type="submission" date="2021-01" db="EMBL/GenBank/DDBJ databases">
        <title>Fulvivirga kasyanovii gen. nov., sp nov., a novel member of the phylum Bacteroidetes isolated from seawater in a mussel farm.</title>
        <authorList>
            <person name="Zhao L.-H."/>
            <person name="Wang Z.-J."/>
        </authorList>
    </citation>
    <scope>NUCLEOTIDE SEQUENCE</scope>
    <source>
        <strain evidence="1">2943</strain>
    </source>
</reference>
<name>A0A937K037_9BACT</name>
<dbReference type="EMBL" id="JAESIY010000003">
    <property type="protein sequence ID" value="MBL3655901.1"/>
    <property type="molecule type" value="Genomic_DNA"/>
</dbReference>
<dbReference type="AlphaFoldDB" id="A0A937K037"/>
<protein>
    <submittedName>
        <fullName evidence="1">Uncharacterized protein</fullName>
    </submittedName>
</protein>
<accession>A0A937K037</accession>